<gene>
    <name evidence="2" type="ORF">N0B31_04675</name>
</gene>
<proteinExistence type="predicted"/>
<keyword evidence="1" id="KW-0812">Transmembrane</keyword>
<keyword evidence="3" id="KW-1185">Reference proteome</keyword>
<dbReference type="Proteomes" id="UP001057580">
    <property type="component" value="Chromosome"/>
</dbReference>
<sequence length="94" mass="9803">MVVANDAHGHTDTDPPGAGVATHVGCSVAGALVTIGFVGVVGAGTVFAALSALEYLSTTLFVWLVLVWWVVWWLAAELVVGRVRGRRAGRTNTT</sequence>
<keyword evidence="1" id="KW-1133">Transmembrane helix</keyword>
<evidence type="ECO:0000313" key="3">
    <source>
        <dbReference type="Proteomes" id="UP001057580"/>
    </source>
</evidence>
<keyword evidence="1" id="KW-0472">Membrane</keyword>
<dbReference type="KEGG" id="ssai:N0B31_04675"/>
<feature type="transmembrane region" description="Helical" evidence="1">
    <location>
        <begin position="28"/>
        <end position="48"/>
    </location>
</feature>
<dbReference type="EMBL" id="CP104003">
    <property type="protein sequence ID" value="UWM55582.1"/>
    <property type="molecule type" value="Genomic_DNA"/>
</dbReference>
<feature type="transmembrane region" description="Helical" evidence="1">
    <location>
        <begin position="60"/>
        <end position="80"/>
    </location>
</feature>
<evidence type="ECO:0000256" key="1">
    <source>
        <dbReference type="SAM" id="Phobius"/>
    </source>
</evidence>
<dbReference type="GeneID" id="74941691"/>
<organism evidence="2 3">
    <name type="scientific">Salinirubellus salinus</name>
    <dbReference type="NCBI Taxonomy" id="1364945"/>
    <lineage>
        <taxon>Archaea</taxon>
        <taxon>Methanobacteriati</taxon>
        <taxon>Methanobacteriota</taxon>
        <taxon>Stenosarchaea group</taxon>
        <taxon>Halobacteria</taxon>
        <taxon>Halobacteriales</taxon>
        <taxon>Natronomonadaceae</taxon>
        <taxon>Salinirubellus</taxon>
    </lineage>
</organism>
<protein>
    <submittedName>
        <fullName evidence="2">Uncharacterized protein</fullName>
    </submittedName>
</protein>
<evidence type="ECO:0000313" key="2">
    <source>
        <dbReference type="EMBL" id="UWM55582.1"/>
    </source>
</evidence>
<accession>A0A9E7R4U3</accession>
<dbReference type="AlphaFoldDB" id="A0A9E7R4U3"/>
<name>A0A9E7R4U3_9EURY</name>
<reference evidence="2" key="1">
    <citation type="submission" date="2022-09" db="EMBL/GenBank/DDBJ databases">
        <title>Diverse halophilic archaea isolated from saline environments.</title>
        <authorList>
            <person name="Cui H.-L."/>
        </authorList>
    </citation>
    <scope>NUCLEOTIDE SEQUENCE</scope>
    <source>
        <strain evidence="2">ZS-35-S2</strain>
    </source>
</reference>
<dbReference type="RefSeq" id="WP_260594682.1">
    <property type="nucleotide sequence ID" value="NZ_CP104003.1"/>
</dbReference>